<sequence>MHPMRREESDEFYDAVVSQDSVMRWLAGRRAGTRSTAEAMCEQHAAHWARHGYGDFAVRDADTHEFLGRVGLRNRPAFGVDVGFAINPKAQGRGIASEAGRACLDLAFDALGLPAVFGFVLPGNEPSVAVLTRLGAQRAGTTISSGRHCLRFRFDRSCRPARTEPATYVAGDMRISYSAGPIRPELRAMLADGYPDLASLTAPGLTRAAEEHTLTANHEGKPVACVGWSLRDMTYDGLTRRVAALGGVLVHHEHQGVGTARTLISVAIEHARAGDAETALLICPPDMIGFYADLGWNVVPAPVTIRQPDGDQVCSLGVMTYHIADVPEPRKYVDMQGSPV</sequence>
<dbReference type="STRING" id="568872.GA0070624_6166"/>
<dbReference type="SUPFAM" id="SSF55729">
    <property type="entry name" value="Acyl-CoA N-acyltransferases (Nat)"/>
    <property type="match status" value="2"/>
</dbReference>
<dbReference type="Pfam" id="PF13302">
    <property type="entry name" value="Acetyltransf_3"/>
    <property type="match status" value="1"/>
</dbReference>
<dbReference type="PANTHER" id="PTHR43792:SF1">
    <property type="entry name" value="N-ACETYLTRANSFERASE DOMAIN-CONTAINING PROTEIN"/>
    <property type="match status" value="1"/>
</dbReference>
<dbReference type="PROSITE" id="PS51186">
    <property type="entry name" value="GNAT"/>
    <property type="match status" value="2"/>
</dbReference>
<dbReference type="InterPro" id="IPR051531">
    <property type="entry name" value="N-acetyltransferase"/>
</dbReference>
<dbReference type="Gene3D" id="3.40.630.30">
    <property type="match status" value="2"/>
</dbReference>
<feature type="domain" description="N-acetyltransferase" evidence="1">
    <location>
        <begin position="173"/>
        <end position="327"/>
    </location>
</feature>
<reference evidence="3" key="1">
    <citation type="submission" date="2016-06" db="EMBL/GenBank/DDBJ databases">
        <authorList>
            <person name="Varghese N."/>
            <person name="Submissions Spin"/>
        </authorList>
    </citation>
    <scope>NUCLEOTIDE SEQUENCE [LARGE SCALE GENOMIC DNA]</scope>
    <source>
        <strain evidence="3">DSM 45431</strain>
    </source>
</reference>
<proteinExistence type="predicted"/>
<dbReference type="InterPro" id="IPR016181">
    <property type="entry name" value="Acyl_CoA_acyltransferase"/>
</dbReference>
<name>A0A1C6T9Z6_9ACTN</name>
<dbReference type="AlphaFoldDB" id="A0A1C6T9Z6"/>
<dbReference type="PANTHER" id="PTHR43792">
    <property type="entry name" value="GNAT FAMILY, PUTATIVE (AFU_ORTHOLOGUE AFUA_3G00765)-RELATED-RELATED"/>
    <property type="match status" value="1"/>
</dbReference>
<dbReference type="CDD" id="cd04301">
    <property type="entry name" value="NAT_SF"/>
    <property type="match status" value="1"/>
</dbReference>
<dbReference type="InterPro" id="IPR000182">
    <property type="entry name" value="GNAT_dom"/>
</dbReference>
<accession>A0A1C6T9Z6</accession>
<dbReference type="EMBL" id="FMHV01000002">
    <property type="protein sequence ID" value="SCL38295.1"/>
    <property type="molecule type" value="Genomic_DNA"/>
</dbReference>
<evidence type="ECO:0000313" key="3">
    <source>
        <dbReference type="Proteomes" id="UP000199413"/>
    </source>
</evidence>
<evidence type="ECO:0000259" key="1">
    <source>
        <dbReference type="PROSITE" id="PS51186"/>
    </source>
</evidence>
<evidence type="ECO:0000313" key="2">
    <source>
        <dbReference type="EMBL" id="SCL38295.1"/>
    </source>
</evidence>
<organism evidence="2 3">
    <name type="scientific">Micromonospora rhizosphaerae</name>
    <dbReference type="NCBI Taxonomy" id="568872"/>
    <lineage>
        <taxon>Bacteria</taxon>
        <taxon>Bacillati</taxon>
        <taxon>Actinomycetota</taxon>
        <taxon>Actinomycetes</taxon>
        <taxon>Micromonosporales</taxon>
        <taxon>Micromonosporaceae</taxon>
        <taxon>Micromonospora</taxon>
    </lineage>
</organism>
<dbReference type="Proteomes" id="UP000199413">
    <property type="component" value="Unassembled WGS sequence"/>
</dbReference>
<gene>
    <name evidence="2" type="ORF">GA0070624_6166</name>
</gene>
<dbReference type="GO" id="GO:0016747">
    <property type="term" value="F:acyltransferase activity, transferring groups other than amino-acyl groups"/>
    <property type="evidence" value="ECO:0007669"/>
    <property type="project" value="InterPro"/>
</dbReference>
<feature type="domain" description="N-acetyltransferase" evidence="1">
    <location>
        <begin position="1"/>
        <end position="155"/>
    </location>
</feature>
<protein>
    <submittedName>
        <fullName evidence="2">Protein N-acetyltransferase, RimJ/RimL family</fullName>
    </submittedName>
</protein>
<dbReference type="Pfam" id="PF00583">
    <property type="entry name" value="Acetyltransf_1"/>
    <property type="match status" value="1"/>
</dbReference>
<keyword evidence="3" id="KW-1185">Reference proteome</keyword>
<keyword evidence="2" id="KW-0808">Transferase</keyword>